<keyword evidence="4" id="KW-0862">Zinc</keyword>
<feature type="binding site" evidence="4">
    <location>
        <position position="508"/>
    </location>
    <ligand>
        <name>Zn(2+)</name>
        <dbReference type="ChEBI" id="CHEBI:29105"/>
    </ligand>
</feature>
<feature type="region of interest" description="Disordered" evidence="6">
    <location>
        <begin position="207"/>
        <end position="238"/>
    </location>
</feature>
<protein>
    <recommendedName>
        <fullName evidence="5">Neutral ceramidase</fullName>
        <ecNumber evidence="5">3.5.1.23</ecNumber>
    </recommendedName>
</protein>
<dbReference type="GO" id="GO:0016020">
    <property type="term" value="C:membrane"/>
    <property type="evidence" value="ECO:0007669"/>
    <property type="project" value="GOC"/>
</dbReference>
<feature type="binding site" evidence="4">
    <location>
        <position position="471"/>
    </location>
    <ligand>
        <name>Zn(2+)</name>
        <dbReference type="ChEBI" id="CHEBI:29105"/>
    </ligand>
</feature>
<evidence type="ECO:0000313" key="9">
    <source>
        <dbReference type="EMBL" id="AFM10936.1"/>
    </source>
</evidence>
<keyword evidence="5" id="KW-0443">Lipid metabolism</keyword>
<evidence type="ECO:0000256" key="1">
    <source>
        <dbReference type="ARBA" id="ARBA00009835"/>
    </source>
</evidence>
<feature type="domain" description="Neutral/alkaline non-lysosomal ceramidase N-terminal" evidence="7">
    <location>
        <begin position="314"/>
        <end position="537"/>
    </location>
</feature>
<dbReference type="RefSeq" id="WP_014801457.1">
    <property type="nucleotide sequence ID" value="NC_018020.1"/>
</dbReference>
<dbReference type="Proteomes" id="UP000006048">
    <property type="component" value="Chromosome"/>
</dbReference>
<dbReference type="PANTHER" id="PTHR12670">
    <property type="entry name" value="CERAMIDASE"/>
    <property type="match status" value="1"/>
</dbReference>
<feature type="domain" description="Neutral/alkaline non-lysosomal ceramidase C-terminal" evidence="8">
    <location>
        <begin position="540"/>
        <end position="705"/>
    </location>
</feature>
<proteinExistence type="inferred from homology"/>
<dbReference type="GO" id="GO:0046514">
    <property type="term" value="P:ceramide catabolic process"/>
    <property type="evidence" value="ECO:0007669"/>
    <property type="project" value="InterPro"/>
</dbReference>
<dbReference type="GO" id="GO:0046872">
    <property type="term" value="F:metal ion binding"/>
    <property type="evidence" value="ECO:0007669"/>
    <property type="project" value="UniProtKB-KW"/>
</dbReference>
<evidence type="ECO:0000256" key="5">
    <source>
        <dbReference type="RuleBase" id="RU366019"/>
    </source>
</evidence>
<evidence type="ECO:0000256" key="6">
    <source>
        <dbReference type="SAM" id="MobiDB-lite"/>
    </source>
</evidence>
<comment type="cofactor">
    <cofactor evidence="4">
        <name>Zn(2+)</name>
        <dbReference type="ChEBI" id="CHEBI:29105"/>
    </cofactor>
    <text evidence="4">Binds 1 zinc ion per subunit.</text>
</comment>
<dbReference type="AlphaFoldDB" id="I4B0X9"/>
<feature type="domain" description="Neutral/alkaline non-lysosomal ceramidase N-terminal" evidence="7">
    <location>
        <begin position="238"/>
        <end position="308"/>
    </location>
</feature>
<dbReference type="InterPro" id="IPR031329">
    <property type="entry name" value="NEUT/ALK_ceramidase_N"/>
</dbReference>
<dbReference type="PANTHER" id="PTHR12670:SF1">
    <property type="entry name" value="NEUTRAL CERAMIDASE"/>
    <property type="match status" value="1"/>
</dbReference>
<keyword evidence="10" id="KW-1185">Reference proteome</keyword>
<dbReference type="GO" id="GO:0046512">
    <property type="term" value="P:sphingosine biosynthetic process"/>
    <property type="evidence" value="ECO:0007669"/>
    <property type="project" value="TreeGrafter"/>
</dbReference>
<feature type="binding site" evidence="4">
    <location>
        <position position="104"/>
    </location>
    <ligand>
        <name>Zn(2+)</name>
        <dbReference type="ChEBI" id="CHEBI:29105"/>
    </ligand>
</feature>
<keyword evidence="4" id="KW-0479">Metal-binding</keyword>
<dbReference type="InterPro" id="IPR031331">
    <property type="entry name" value="NEUT/ALK_ceramidase_C"/>
</dbReference>
<name>I4B0X9_TURPD</name>
<accession>I4B0X9</accession>
<dbReference type="Gene3D" id="2.60.40.2300">
    <property type="entry name" value="Neutral/alkaline non-lysosomal ceramidase, C-terminal domain"/>
    <property type="match status" value="1"/>
</dbReference>
<evidence type="ECO:0000256" key="4">
    <source>
        <dbReference type="PIRSR" id="PIRSR606823-2"/>
    </source>
</evidence>
<evidence type="ECO:0000259" key="8">
    <source>
        <dbReference type="Pfam" id="PF17048"/>
    </source>
</evidence>
<organism evidence="9 10">
    <name type="scientific">Turneriella parva (strain ATCC BAA-1111 / DSM 21527 / NCTC 11395 / H)</name>
    <name type="common">Leptospira parva</name>
    <dbReference type="NCBI Taxonomy" id="869212"/>
    <lineage>
        <taxon>Bacteria</taxon>
        <taxon>Pseudomonadati</taxon>
        <taxon>Spirochaetota</taxon>
        <taxon>Spirochaetia</taxon>
        <taxon>Leptospirales</taxon>
        <taxon>Leptospiraceae</taxon>
        <taxon>Turneriella</taxon>
    </lineage>
</organism>
<dbReference type="OrthoDB" id="6899210at2"/>
<feature type="domain" description="Neutral/alkaline non-lysosomal ceramidase N-terminal" evidence="7">
    <location>
        <begin position="12"/>
        <end position="200"/>
    </location>
</feature>
<keyword evidence="5" id="KW-0746">Sphingolipid metabolism</keyword>
<evidence type="ECO:0000256" key="3">
    <source>
        <dbReference type="PIRSR" id="PIRSR606823-1"/>
    </source>
</evidence>
<sequence>MSERIAAGEGRYEVGCGIYDVTGPAAEVGMMGFAEVAQTTQGIYMRLWSRAFIIGDGQRRIVYVCADLCMIYQAVKQAVAEKVSKDAVLKDHYNDKNILISATHTHSGPGGYSHHFLYNLTTKGFIPQNFDAIVEGIYQSIRRAHANLEPAQIYMARGRLDGYGFNRATRPYAMNPAEERERYGSDLDNEMTLLKFVALEVKGETEGMDARGSRGTRGASGRDPVGMDARGSRGTRGASGRELGMINWLGVHPTSVGPANRLIGGDHKGLAEYWFEKSKNADFKSDKPFVAAFALAPAGDVSPNLWGVADGIHDYEHMEIIARKQYEKAVELYETATEVIQGPVDARHRYVDFSRLHIDALNVDTVPAAMGASFLAGSTEDNESQVKVFHEGVTVDSLQGNERIISSAIDSAFGAVWPKTLSEDFIKGHAPKKILVPTGLATFDGNPWTPQILPVQVVRLGQLAIAAQPTEITTMAGRRIVQTLQDVMAKAGITHAVVASHSNAYSSYVTTREEYAGQEYEGASTHFGPYTLEGFQQEFARLGAAIAEGSGVPQGVYPKDYRLTQLTLQPGVVYDAPSKGRKFGDVLVDAAPEYQIGSEVVVEFQSAHPRNDLMTMQDFALVQRKTDGGDWVDVCGDRDPQLTFTWQRLRGAESKAILRWKTQSMTAKGARGAEPGEYRLVHRGVAKAFWFGRKTRFEGVSRVFRLV</sequence>
<feature type="active site" description="Nucleophile" evidence="3">
    <location>
        <position position="302"/>
    </location>
</feature>
<comment type="catalytic activity">
    <reaction evidence="5">
        <text>an N-acylsphing-4-enine + H2O = sphing-4-enine + a fatty acid</text>
        <dbReference type="Rhea" id="RHEA:20856"/>
        <dbReference type="ChEBI" id="CHEBI:15377"/>
        <dbReference type="ChEBI" id="CHEBI:28868"/>
        <dbReference type="ChEBI" id="CHEBI:52639"/>
        <dbReference type="ChEBI" id="CHEBI:57756"/>
        <dbReference type="EC" id="3.5.1.23"/>
    </reaction>
</comment>
<dbReference type="PATRIC" id="fig|869212.3.peg.237"/>
<evidence type="ECO:0000313" key="10">
    <source>
        <dbReference type="Proteomes" id="UP000006048"/>
    </source>
</evidence>
<dbReference type="InterPro" id="IPR038445">
    <property type="entry name" value="NCDase_C_sf"/>
</dbReference>
<dbReference type="STRING" id="869212.Turpa_0276"/>
<dbReference type="KEGG" id="tpx:Turpa_0276"/>
<dbReference type="EC" id="3.5.1.23" evidence="5"/>
<dbReference type="GO" id="GO:0042759">
    <property type="term" value="P:long-chain fatty acid biosynthetic process"/>
    <property type="evidence" value="ECO:0007669"/>
    <property type="project" value="TreeGrafter"/>
</dbReference>
<evidence type="ECO:0000256" key="2">
    <source>
        <dbReference type="ARBA" id="ARBA00022801"/>
    </source>
</evidence>
<gene>
    <name evidence="9" type="ordered locus">Turpa_0276</name>
</gene>
<feature type="binding site" evidence="4">
    <location>
        <position position="252"/>
    </location>
    <ligand>
        <name>Zn(2+)</name>
        <dbReference type="ChEBI" id="CHEBI:29105"/>
    </ligand>
</feature>
<dbReference type="Pfam" id="PF04734">
    <property type="entry name" value="Ceramidase_alk"/>
    <property type="match status" value="3"/>
</dbReference>
<dbReference type="EMBL" id="CP002959">
    <property type="protein sequence ID" value="AFM10936.1"/>
    <property type="molecule type" value="Genomic_DNA"/>
</dbReference>
<comment type="similarity">
    <text evidence="1 5">Belongs to the neutral ceramidase family.</text>
</comment>
<dbReference type="Pfam" id="PF17048">
    <property type="entry name" value="Ceramidse_alk_C"/>
    <property type="match status" value="1"/>
</dbReference>
<dbReference type="GO" id="GO:0017040">
    <property type="term" value="F:N-acylsphingosine amidohydrolase activity"/>
    <property type="evidence" value="ECO:0007669"/>
    <property type="project" value="UniProtKB-UniRule"/>
</dbReference>
<reference evidence="9 10" key="1">
    <citation type="submission" date="2012-06" db="EMBL/GenBank/DDBJ databases">
        <title>The complete chromosome of genome of Turneriella parva DSM 21527.</title>
        <authorList>
            <consortium name="US DOE Joint Genome Institute (JGI-PGF)"/>
            <person name="Lucas S."/>
            <person name="Han J."/>
            <person name="Lapidus A."/>
            <person name="Bruce D."/>
            <person name="Goodwin L."/>
            <person name="Pitluck S."/>
            <person name="Peters L."/>
            <person name="Kyrpides N."/>
            <person name="Mavromatis K."/>
            <person name="Ivanova N."/>
            <person name="Mikhailova N."/>
            <person name="Chertkov O."/>
            <person name="Detter J.C."/>
            <person name="Tapia R."/>
            <person name="Han C."/>
            <person name="Land M."/>
            <person name="Hauser L."/>
            <person name="Markowitz V."/>
            <person name="Cheng J.-F."/>
            <person name="Hugenholtz P."/>
            <person name="Woyke T."/>
            <person name="Wu D."/>
            <person name="Gronow S."/>
            <person name="Wellnitz S."/>
            <person name="Brambilla E."/>
            <person name="Klenk H.-P."/>
            <person name="Eisen J.A."/>
        </authorList>
    </citation>
    <scope>NUCLEOTIDE SEQUENCE [LARGE SCALE GENOMIC DNA]</scope>
    <source>
        <strain evidence="10">ATCC BAA-1111 / DSM 21527 / NCTC 11395 / H</strain>
    </source>
</reference>
<dbReference type="GO" id="GO:0005576">
    <property type="term" value="C:extracellular region"/>
    <property type="evidence" value="ECO:0007669"/>
    <property type="project" value="TreeGrafter"/>
</dbReference>
<dbReference type="HOGENOM" id="CLU_011300_2_0_12"/>
<evidence type="ECO:0000259" key="7">
    <source>
        <dbReference type="Pfam" id="PF04734"/>
    </source>
</evidence>
<dbReference type="InterPro" id="IPR006823">
    <property type="entry name" value="Ceramidase_alk"/>
</dbReference>
<keyword evidence="2 5" id="KW-0378">Hydrolase</keyword>